<organism evidence="2 3">
    <name type="scientific">Streptosporangium oxazolinicum</name>
    <dbReference type="NCBI Taxonomy" id="909287"/>
    <lineage>
        <taxon>Bacteria</taxon>
        <taxon>Bacillati</taxon>
        <taxon>Actinomycetota</taxon>
        <taxon>Actinomycetes</taxon>
        <taxon>Streptosporangiales</taxon>
        <taxon>Streptosporangiaceae</taxon>
        <taxon>Streptosporangium</taxon>
    </lineage>
</organism>
<accession>A0ABP8AXF5</accession>
<name>A0ABP8AXF5_9ACTN</name>
<protein>
    <submittedName>
        <fullName evidence="2">Uncharacterized protein</fullName>
    </submittedName>
</protein>
<dbReference type="RefSeq" id="WP_344918958.1">
    <property type="nucleotide sequence ID" value="NZ_BAABAQ010000005.1"/>
</dbReference>
<dbReference type="Proteomes" id="UP001501251">
    <property type="component" value="Unassembled WGS sequence"/>
</dbReference>
<proteinExistence type="predicted"/>
<sequence length="158" mass="17389">MPPRNKQPERQPAQPARPVRPVTITAVVDPVAALASENLDDNIYFYDTNKNAGSTGFGTPTLHSRVRKGDTLLWNVIPLECETYVSLNDIEIDPKVAEPTRKVYPGTDIVFWTAEVKQDLTEPVPYRLSFLLGTVSTPFTPTARPTLAGPANDGKEGR</sequence>
<evidence type="ECO:0000313" key="3">
    <source>
        <dbReference type="Proteomes" id="UP001501251"/>
    </source>
</evidence>
<feature type="compositionally biased region" description="Low complexity" evidence="1">
    <location>
        <begin position="10"/>
        <end position="20"/>
    </location>
</feature>
<keyword evidence="3" id="KW-1185">Reference proteome</keyword>
<gene>
    <name evidence="2" type="ORF">GCM10022252_34990</name>
</gene>
<feature type="region of interest" description="Disordered" evidence="1">
    <location>
        <begin position="1"/>
        <end position="20"/>
    </location>
</feature>
<comment type="caution">
    <text evidence="2">The sequence shown here is derived from an EMBL/GenBank/DDBJ whole genome shotgun (WGS) entry which is preliminary data.</text>
</comment>
<reference evidence="3" key="1">
    <citation type="journal article" date="2019" name="Int. J. Syst. Evol. Microbiol.">
        <title>The Global Catalogue of Microorganisms (GCM) 10K type strain sequencing project: providing services to taxonomists for standard genome sequencing and annotation.</title>
        <authorList>
            <consortium name="The Broad Institute Genomics Platform"/>
            <consortium name="The Broad Institute Genome Sequencing Center for Infectious Disease"/>
            <person name="Wu L."/>
            <person name="Ma J."/>
        </authorList>
    </citation>
    <scope>NUCLEOTIDE SEQUENCE [LARGE SCALE GENOMIC DNA]</scope>
    <source>
        <strain evidence="3">JCM 17388</strain>
    </source>
</reference>
<evidence type="ECO:0000256" key="1">
    <source>
        <dbReference type="SAM" id="MobiDB-lite"/>
    </source>
</evidence>
<dbReference type="EMBL" id="BAABAQ010000005">
    <property type="protein sequence ID" value="GAA4192882.1"/>
    <property type="molecule type" value="Genomic_DNA"/>
</dbReference>
<evidence type="ECO:0000313" key="2">
    <source>
        <dbReference type="EMBL" id="GAA4192882.1"/>
    </source>
</evidence>